<organism evidence="1 2">
    <name type="scientific">Syphacia muris</name>
    <dbReference type="NCBI Taxonomy" id="451379"/>
    <lineage>
        <taxon>Eukaryota</taxon>
        <taxon>Metazoa</taxon>
        <taxon>Ecdysozoa</taxon>
        <taxon>Nematoda</taxon>
        <taxon>Chromadorea</taxon>
        <taxon>Rhabditida</taxon>
        <taxon>Spirurina</taxon>
        <taxon>Oxyuridomorpha</taxon>
        <taxon>Oxyuroidea</taxon>
        <taxon>Oxyuridae</taxon>
        <taxon>Syphacia</taxon>
    </lineage>
</organism>
<dbReference type="WBParaSite" id="SMUV_0000222301-mRNA-1">
    <property type="protein sequence ID" value="SMUV_0000222301-mRNA-1"/>
    <property type="gene ID" value="SMUV_0000222301"/>
</dbReference>
<proteinExistence type="predicted"/>
<dbReference type="AlphaFoldDB" id="A0A0N5ADH2"/>
<dbReference type="Proteomes" id="UP000046393">
    <property type="component" value="Unplaced"/>
</dbReference>
<keyword evidence="1" id="KW-1185">Reference proteome</keyword>
<sequence>MDNHEMEEIVALTELRKKFESQRRDLFLANISKTRMIKPKIDDGKIMLCMVSNKVNDSQSPQELEWLSQTQSLFGIQLPAVPKEYTSLLVFDWRHETLVVTKKG</sequence>
<dbReference type="Gene3D" id="3.40.630.30">
    <property type="match status" value="1"/>
</dbReference>
<evidence type="ECO:0000313" key="1">
    <source>
        <dbReference type="Proteomes" id="UP000046393"/>
    </source>
</evidence>
<dbReference type="STRING" id="451379.A0A0N5ADH2"/>
<protein>
    <submittedName>
        <fullName evidence="2">Recombination-associated protein RdgC</fullName>
    </submittedName>
</protein>
<name>A0A0N5ADH2_9BILA</name>
<accession>A0A0N5ADH2</accession>
<evidence type="ECO:0000313" key="2">
    <source>
        <dbReference type="WBParaSite" id="SMUV_0000222301-mRNA-1"/>
    </source>
</evidence>
<reference evidence="2" key="1">
    <citation type="submission" date="2017-02" db="UniProtKB">
        <authorList>
            <consortium name="WormBaseParasite"/>
        </authorList>
    </citation>
    <scope>IDENTIFICATION</scope>
</reference>